<name>A0A7G9Z0W3_9EURY</name>
<sequence length="338" mass="35709">MELKLTLGGGMKRLIIISLMLILLLPHVQALQMLSGDQVSVDSPIDDDVFVSGGTVTINAPVASAVIAGGTIIINAPVSGDVFVAGGQILVNSDIEGKIVAAGGDIDLRGDAKNAVIAGGNINIHSTSVISRDAVITGGNVSNAGKIIGNLTVRADNFQNTGSAGSVDFEKSEGLQGLQRVMNIFSILMTVGFLIIGIILLKLFPAQFFIVEEEVRKSPVKNTLVGFVLIIASIILIILLAVTIIGFPVALIMGMLFITALMLSTLLVSFTVGRKIVDLFKFKTHDILIFLFGFVILSLLFRIPYAGVLIGIVAISLGFGAIIYALRKNWQSITTSFA</sequence>
<keyword evidence="1" id="KW-0812">Transmembrane</keyword>
<protein>
    <recommendedName>
        <fullName evidence="2">DUF8173 domain-containing protein</fullName>
    </recommendedName>
</protein>
<keyword evidence="1" id="KW-1133">Transmembrane helix</keyword>
<dbReference type="InterPro" id="IPR058486">
    <property type="entry name" value="DUF8173"/>
</dbReference>
<reference evidence="3" key="1">
    <citation type="submission" date="2020-06" db="EMBL/GenBank/DDBJ databases">
        <title>Unique genomic features of the anaerobic methanotrophic archaea.</title>
        <authorList>
            <person name="Chadwick G.L."/>
            <person name="Skennerton C.T."/>
            <person name="Laso-Perez R."/>
            <person name="Leu A.O."/>
            <person name="Speth D.R."/>
            <person name="Yu H."/>
            <person name="Morgan-Lang C."/>
            <person name="Hatzenpichler R."/>
            <person name="Goudeau D."/>
            <person name="Malmstrom R."/>
            <person name="Brazelton W.J."/>
            <person name="Woyke T."/>
            <person name="Hallam S.J."/>
            <person name="Tyson G.W."/>
            <person name="Wegener G."/>
            <person name="Boetius A."/>
            <person name="Orphan V."/>
        </authorList>
    </citation>
    <scope>NUCLEOTIDE SEQUENCE</scope>
</reference>
<evidence type="ECO:0000313" key="3">
    <source>
        <dbReference type="EMBL" id="QNO53897.1"/>
    </source>
</evidence>
<evidence type="ECO:0000256" key="1">
    <source>
        <dbReference type="SAM" id="Phobius"/>
    </source>
</evidence>
<feature type="transmembrane region" description="Helical" evidence="1">
    <location>
        <begin position="224"/>
        <end position="245"/>
    </location>
</feature>
<dbReference type="AlphaFoldDB" id="A0A7G9Z0W3"/>
<proteinExistence type="predicted"/>
<evidence type="ECO:0000259" key="2">
    <source>
        <dbReference type="Pfam" id="PF26514"/>
    </source>
</evidence>
<feature type="transmembrane region" description="Helical" evidence="1">
    <location>
        <begin position="284"/>
        <end position="301"/>
    </location>
</feature>
<feature type="transmembrane region" description="Helical" evidence="1">
    <location>
        <begin position="181"/>
        <end position="204"/>
    </location>
</feature>
<gene>
    <name evidence="3" type="ORF">LBDBNMAG_00032</name>
</gene>
<keyword evidence="1" id="KW-0472">Membrane</keyword>
<feature type="domain" description="DUF8173" evidence="2">
    <location>
        <begin position="186"/>
        <end position="328"/>
    </location>
</feature>
<accession>A0A7G9Z0W3</accession>
<feature type="transmembrane region" description="Helical" evidence="1">
    <location>
        <begin position="307"/>
        <end position="326"/>
    </location>
</feature>
<dbReference type="EMBL" id="MT631554">
    <property type="protein sequence ID" value="QNO53897.1"/>
    <property type="molecule type" value="Genomic_DNA"/>
</dbReference>
<feature type="transmembrane region" description="Helical" evidence="1">
    <location>
        <begin position="251"/>
        <end position="272"/>
    </location>
</feature>
<dbReference type="Pfam" id="PF26514">
    <property type="entry name" value="DUF8173"/>
    <property type="match status" value="1"/>
</dbReference>
<organism evidence="3">
    <name type="scientific">Candidatus Methanophagaceae archaeon ANME-1 ERB6</name>
    <dbReference type="NCBI Taxonomy" id="2759912"/>
    <lineage>
        <taxon>Archaea</taxon>
        <taxon>Methanobacteriati</taxon>
        <taxon>Methanobacteriota</taxon>
        <taxon>Stenosarchaea group</taxon>
        <taxon>Methanomicrobia</taxon>
        <taxon>Candidatus Methanophagales</taxon>
        <taxon>Candidatus Methanophagaceae</taxon>
    </lineage>
</organism>